<evidence type="ECO:0000313" key="2">
    <source>
        <dbReference type="EMBL" id="KAL3083377.1"/>
    </source>
</evidence>
<comment type="caution">
    <text evidence="2">The sequence shown here is derived from an EMBL/GenBank/DDBJ whole genome shotgun (WGS) entry which is preliminary data.</text>
</comment>
<evidence type="ECO:0000256" key="1">
    <source>
        <dbReference type="SAM" id="MobiDB-lite"/>
    </source>
</evidence>
<accession>A0ABD2ITR7</accession>
<reference evidence="2 3" key="1">
    <citation type="submission" date="2024-10" db="EMBL/GenBank/DDBJ databases">
        <authorList>
            <person name="Kim D."/>
        </authorList>
    </citation>
    <scope>NUCLEOTIDE SEQUENCE [LARGE SCALE GENOMIC DNA]</scope>
    <source>
        <strain evidence="2">Taebaek</strain>
    </source>
</reference>
<dbReference type="Proteomes" id="UP001620645">
    <property type="component" value="Unassembled WGS sequence"/>
</dbReference>
<feature type="compositionally biased region" description="Basic and acidic residues" evidence="1">
    <location>
        <begin position="84"/>
        <end position="93"/>
    </location>
</feature>
<keyword evidence="3" id="KW-1185">Reference proteome</keyword>
<dbReference type="AlphaFoldDB" id="A0ABD2ITR7"/>
<name>A0ABD2ITR7_HETSC</name>
<protein>
    <submittedName>
        <fullName evidence="2">Uncharacterized protein</fullName>
    </submittedName>
</protein>
<feature type="region of interest" description="Disordered" evidence="1">
    <location>
        <begin position="1"/>
        <end position="160"/>
    </location>
</feature>
<feature type="compositionally biased region" description="Acidic residues" evidence="1">
    <location>
        <begin position="28"/>
        <end position="45"/>
    </location>
</feature>
<feature type="compositionally biased region" description="Gly residues" evidence="1">
    <location>
        <begin position="151"/>
        <end position="160"/>
    </location>
</feature>
<proteinExistence type="predicted"/>
<gene>
    <name evidence="2" type="ORF">niasHS_011179</name>
</gene>
<feature type="compositionally biased region" description="Polar residues" evidence="1">
    <location>
        <begin position="122"/>
        <end position="134"/>
    </location>
</feature>
<sequence length="160" mass="17096">MLRFTPARGHFWEFRTRPARRASATAPDDGETNDEEMAEFDEQLDTDTKEKEGHKRTRGAEPSTTRATPYQSQRTHALLAALGERFKGGDEIGRGAGGQTAGEGSATKMKTDSPSAAGDPQSAPSVPFSSSLISDFQGLLFPPSVPKQNPMGGGGINDDQ</sequence>
<evidence type="ECO:0000313" key="3">
    <source>
        <dbReference type="Proteomes" id="UP001620645"/>
    </source>
</evidence>
<feature type="compositionally biased region" description="Polar residues" evidence="1">
    <location>
        <begin position="62"/>
        <end position="75"/>
    </location>
</feature>
<organism evidence="2 3">
    <name type="scientific">Heterodera schachtii</name>
    <name type="common">Sugarbeet cyst nematode worm</name>
    <name type="synonym">Tylenchus schachtii</name>
    <dbReference type="NCBI Taxonomy" id="97005"/>
    <lineage>
        <taxon>Eukaryota</taxon>
        <taxon>Metazoa</taxon>
        <taxon>Ecdysozoa</taxon>
        <taxon>Nematoda</taxon>
        <taxon>Chromadorea</taxon>
        <taxon>Rhabditida</taxon>
        <taxon>Tylenchina</taxon>
        <taxon>Tylenchomorpha</taxon>
        <taxon>Tylenchoidea</taxon>
        <taxon>Heteroderidae</taxon>
        <taxon>Heteroderinae</taxon>
        <taxon>Heterodera</taxon>
    </lineage>
</organism>
<dbReference type="EMBL" id="JBICCN010000254">
    <property type="protein sequence ID" value="KAL3083377.1"/>
    <property type="molecule type" value="Genomic_DNA"/>
</dbReference>